<protein>
    <submittedName>
        <fullName evidence="2 3">Uncharacterized protein</fullName>
    </submittedName>
</protein>
<sequence length="124" mass="12429">MSVGAAATGCLSPKTTISLLGAGAPGSAGGLSADTVCGIVFGAPRHGGLEISLWMHVLRFLESGLVFDEGPSGLPGASGFLFAHVTARRLKRDEALRPSSTTAFESSPSGGDGPWSTACSGPRV</sequence>
<reference evidence="2 4" key="1">
    <citation type="submission" date="2008-03" db="EMBL/GenBank/DDBJ databases">
        <title>Annotation of Ixodes scapularis.</title>
        <authorList>
            <consortium name="Ixodes scapularis Genome Project Consortium"/>
            <person name="Caler E."/>
            <person name="Hannick L.I."/>
            <person name="Bidwell S."/>
            <person name="Joardar V."/>
            <person name="Thiagarajan M."/>
            <person name="Amedeo P."/>
            <person name="Galinsky K.J."/>
            <person name="Schobel S."/>
            <person name="Inman J."/>
            <person name="Hostetler J."/>
            <person name="Miller J."/>
            <person name="Hammond M."/>
            <person name="Megy K."/>
            <person name="Lawson D."/>
            <person name="Kodira C."/>
            <person name="Sutton G."/>
            <person name="Meyer J."/>
            <person name="Hill C.A."/>
            <person name="Birren B."/>
            <person name="Nene V."/>
            <person name="Collins F."/>
            <person name="Alarcon-Chaidez F."/>
            <person name="Wikel S."/>
            <person name="Strausberg R."/>
        </authorList>
    </citation>
    <scope>NUCLEOTIDE SEQUENCE [LARGE SCALE GENOMIC DNA]</scope>
    <source>
        <strain evidence="4">Wikel</strain>
        <strain evidence="2">Wikel colony</strain>
    </source>
</reference>
<keyword evidence="4" id="KW-1185">Reference proteome</keyword>
<dbReference type="EMBL" id="DS950928">
    <property type="protein sequence ID" value="EEC18914.1"/>
    <property type="molecule type" value="Genomic_DNA"/>
</dbReference>
<proteinExistence type="predicted"/>
<accession>B7QJ92</accession>
<dbReference type="AlphaFoldDB" id="B7QJ92"/>
<dbReference type="EMBL" id="ABJB010544067">
    <property type="status" value="NOT_ANNOTATED_CDS"/>
    <property type="molecule type" value="Genomic_DNA"/>
</dbReference>
<dbReference type="VEuPathDB" id="VectorBase:ISCW023209"/>
<feature type="region of interest" description="Disordered" evidence="1">
    <location>
        <begin position="93"/>
        <end position="124"/>
    </location>
</feature>
<evidence type="ECO:0000313" key="2">
    <source>
        <dbReference type="EMBL" id="EEC18914.1"/>
    </source>
</evidence>
<dbReference type="Proteomes" id="UP000001555">
    <property type="component" value="Unassembled WGS sequence"/>
</dbReference>
<evidence type="ECO:0000313" key="3">
    <source>
        <dbReference type="EnsemblMetazoa" id="ISCW023209-PA"/>
    </source>
</evidence>
<name>B7QJ92_IXOSC</name>
<evidence type="ECO:0000313" key="4">
    <source>
        <dbReference type="Proteomes" id="UP000001555"/>
    </source>
</evidence>
<dbReference type="PaxDb" id="6945-B7QJ92"/>
<evidence type="ECO:0000256" key="1">
    <source>
        <dbReference type="SAM" id="MobiDB-lite"/>
    </source>
</evidence>
<dbReference type="VEuPathDB" id="VectorBase:ISCI023209"/>
<dbReference type="EMBL" id="ABJB010108795">
    <property type="status" value="NOT_ANNOTATED_CDS"/>
    <property type="molecule type" value="Genomic_DNA"/>
</dbReference>
<dbReference type="InParanoid" id="B7QJ92"/>
<dbReference type="HOGENOM" id="CLU_2006440_0_0_1"/>
<dbReference type="EnsemblMetazoa" id="ISCW023209-RA">
    <property type="protein sequence ID" value="ISCW023209-PA"/>
    <property type="gene ID" value="ISCW023209"/>
</dbReference>
<gene>
    <name evidence="2" type="ORF">IscW_ISCW023209</name>
</gene>
<reference evidence="3" key="2">
    <citation type="submission" date="2020-05" db="UniProtKB">
        <authorList>
            <consortium name="EnsemblMetazoa"/>
        </authorList>
    </citation>
    <scope>IDENTIFICATION</scope>
    <source>
        <strain evidence="3">wikel</strain>
    </source>
</reference>
<feature type="compositionally biased region" description="Polar residues" evidence="1">
    <location>
        <begin position="98"/>
        <end position="109"/>
    </location>
</feature>
<organism>
    <name type="scientific">Ixodes scapularis</name>
    <name type="common">Black-legged tick</name>
    <name type="synonym">Deer tick</name>
    <dbReference type="NCBI Taxonomy" id="6945"/>
    <lineage>
        <taxon>Eukaryota</taxon>
        <taxon>Metazoa</taxon>
        <taxon>Ecdysozoa</taxon>
        <taxon>Arthropoda</taxon>
        <taxon>Chelicerata</taxon>
        <taxon>Arachnida</taxon>
        <taxon>Acari</taxon>
        <taxon>Parasitiformes</taxon>
        <taxon>Ixodida</taxon>
        <taxon>Ixodoidea</taxon>
        <taxon>Ixodidae</taxon>
        <taxon>Ixodinae</taxon>
        <taxon>Ixodes</taxon>
    </lineage>
</organism>